<comment type="caution">
    <text evidence="3">The sequence shown here is derived from an EMBL/GenBank/DDBJ whole genome shotgun (WGS) entry which is preliminary data.</text>
</comment>
<evidence type="ECO:0000256" key="2">
    <source>
        <dbReference type="SAM" id="Phobius"/>
    </source>
</evidence>
<dbReference type="EMBL" id="AEWX01000017">
    <property type="protein sequence ID" value="EGC20280.1"/>
    <property type="molecule type" value="Genomic_DNA"/>
</dbReference>
<keyword evidence="4" id="KW-1185">Reference proteome</keyword>
<dbReference type="Proteomes" id="UP000005697">
    <property type="component" value="Unassembled WGS sequence"/>
</dbReference>
<accession>F0F6J8</accession>
<organism evidence="3 4">
    <name type="scientific">Prevotella multiformis DSM 16608</name>
    <dbReference type="NCBI Taxonomy" id="888743"/>
    <lineage>
        <taxon>Bacteria</taxon>
        <taxon>Pseudomonadati</taxon>
        <taxon>Bacteroidota</taxon>
        <taxon>Bacteroidia</taxon>
        <taxon>Bacteroidales</taxon>
        <taxon>Prevotellaceae</taxon>
        <taxon>Prevotella</taxon>
    </lineage>
</organism>
<keyword evidence="2" id="KW-0472">Membrane</keyword>
<name>F0F6J8_9BACT</name>
<feature type="compositionally biased region" description="Basic and acidic residues" evidence="1">
    <location>
        <begin position="82"/>
        <end position="113"/>
    </location>
</feature>
<gene>
    <name evidence="3" type="ORF">HMPREF9141_1220</name>
</gene>
<sequence length="150" mass="16242">MLKQHIQHRFTGTLTFKVLLGLIVLVLLGLAYNFIVAEDDAPLADDAQEEELQHDADRDTIDIVGDYLWPKMKASKQDMMTDEAKAGDGGKGKDARPAEEKAAGAKTGDDHSEAPVPVPAPDVTSPAEQPARQSAPAIEKMEAPKIEKIE</sequence>
<evidence type="ECO:0000256" key="1">
    <source>
        <dbReference type="SAM" id="MobiDB-lite"/>
    </source>
</evidence>
<evidence type="ECO:0000313" key="3">
    <source>
        <dbReference type="EMBL" id="EGC20280.1"/>
    </source>
</evidence>
<feature type="compositionally biased region" description="Basic and acidic residues" evidence="1">
    <location>
        <begin position="139"/>
        <end position="150"/>
    </location>
</feature>
<dbReference type="RefSeq" id="WP_007368749.1">
    <property type="nucleotide sequence ID" value="NZ_GL872283.1"/>
</dbReference>
<dbReference type="AlphaFoldDB" id="F0F6J8"/>
<keyword evidence="2" id="KW-1133">Transmembrane helix</keyword>
<keyword evidence="2" id="KW-0812">Transmembrane</keyword>
<proteinExistence type="predicted"/>
<feature type="region of interest" description="Disordered" evidence="1">
    <location>
        <begin position="75"/>
        <end position="150"/>
    </location>
</feature>
<dbReference type="STRING" id="888743.HMPREF9141_1220"/>
<dbReference type="HOGENOM" id="CLU_1720707_0_0_10"/>
<dbReference type="OrthoDB" id="1082769at2"/>
<reference evidence="3 4" key="1">
    <citation type="submission" date="2011-01" db="EMBL/GenBank/DDBJ databases">
        <authorList>
            <person name="Muzny D."/>
            <person name="Qin X."/>
            <person name="Deng J."/>
            <person name="Jiang H."/>
            <person name="Liu Y."/>
            <person name="Qu J."/>
            <person name="Song X.-Z."/>
            <person name="Zhang L."/>
            <person name="Thornton R."/>
            <person name="Coyle M."/>
            <person name="Francisco L."/>
            <person name="Jackson L."/>
            <person name="Javaid M."/>
            <person name="Korchina V."/>
            <person name="Kovar C."/>
            <person name="Mata R."/>
            <person name="Mathew T."/>
            <person name="Ngo R."/>
            <person name="Nguyen L."/>
            <person name="Nguyen N."/>
            <person name="Okwuonu G."/>
            <person name="Ongeri F."/>
            <person name="Pham C."/>
            <person name="Simmons D."/>
            <person name="Wilczek-Boney K."/>
            <person name="Hale W."/>
            <person name="Jakkamsetti A."/>
            <person name="Pham P."/>
            <person name="Ruth R."/>
            <person name="San Lucas F."/>
            <person name="Warren J."/>
            <person name="Zhang J."/>
            <person name="Zhao Z."/>
            <person name="Zhou C."/>
            <person name="Zhu D."/>
            <person name="Lee S."/>
            <person name="Bess C."/>
            <person name="Blankenburg K."/>
            <person name="Forbes L."/>
            <person name="Fu Q."/>
            <person name="Gubbala S."/>
            <person name="Hirani K."/>
            <person name="Jayaseelan J.C."/>
            <person name="Lara F."/>
            <person name="Munidasa M."/>
            <person name="Palculict T."/>
            <person name="Patil S."/>
            <person name="Pu L.-L."/>
            <person name="Saada N."/>
            <person name="Tang L."/>
            <person name="Weissenberger G."/>
            <person name="Zhu Y."/>
            <person name="Hemphill L."/>
            <person name="Shang Y."/>
            <person name="Youmans B."/>
            <person name="Ayvaz T."/>
            <person name="Ross M."/>
            <person name="Santibanez J."/>
            <person name="Aqrawi P."/>
            <person name="Gross S."/>
            <person name="Joshi V."/>
            <person name="Fowler G."/>
            <person name="Nazareth L."/>
            <person name="Reid J."/>
            <person name="Worley K."/>
            <person name="Petrosino J."/>
            <person name="Highlander S."/>
            <person name="Gibbs R."/>
        </authorList>
    </citation>
    <scope>NUCLEOTIDE SEQUENCE [LARGE SCALE GENOMIC DNA]</scope>
    <source>
        <strain evidence="3 4">DSM 16608</strain>
    </source>
</reference>
<feature type="transmembrane region" description="Helical" evidence="2">
    <location>
        <begin position="12"/>
        <end position="35"/>
    </location>
</feature>
<protein>
    <submittedName>
        <fullName evidence="3">Uncharacterized protein</fullName>
    </submittedName>
</protein>
<evidence type="ECO:0000313" key="4">
    <source>
        <dbReference type="Proteomes" id="UP000005697"/>
    </source>
</evidence>